<protein>
    <submittedName>
        <fullName evidence="2">Uncharacterized protein</fullName>
    </submittedName>
</protein>
<dbReference type="EMBL" id="MT631280">
    <property type="protein sequence ID" value="QNO47872.1"/>
    <property type="molecule type" value="Genomic_DNA"/>
</dbReference>
<reference evidence="2" key="1">
    <citation type="submission" date="2020-06" db="EMBL/GenBank/DDBJ databases">
        <title>Unique genomic features of the anaerobic methanotrophic archaea.</title>
        <authorList>
            <person name="Chadwick G.L."/>
            <person name="Skennerton C.T."/>
            <person name="Laso-Perez R."/>
            <person name="Leu A.O."/>
            <person name="Speth D.R."/>
            <person name="Yu H."/>
            <person name="Morgan-Lang C."/>
            <person name="Hatzenpichler R."/>
            <person name="Goudeau D."/>
            <person name="Malmstrom R."/>
            <person name="Brazelton W.J."/>
            <person name="Woyke T."/>
            <person name="Hallam S.J."/>
            <person name="Tyson G.W."/>
            <person name="Wegener G."/>
            <person name="Boetius A."/>
            <person name="Orphan V."/>
        </authorList>
    </citation>
    <scope>NUCLEOTIDE SEQUENCE</scope>
</reference>
<proteinExistence type="predicted"/>
<dbReference type="EMBL" id="MT631140">
    <property type="protein sequence ID" value="QNO45667.1"/>
    <property type="molecule type" value="Genomic_DNA"/>
</dbReference>
<sequence>MHRIGMVHGFQSHLQARSHRAPVDEGGGMSPPMSAVVAGGCGADCMRGYGSNHAECAAFQPV</sequence>
<gene>
    <name evidence="3" type="ORF">DJFEGNLO_00026</name>
    <name evidence="2" type="ORF">LOFKPPND_00005</name>
</gene>
<feature type="region of interest" description="Disordered" evidence="1">
    <location>
        <begin position="1"/>
        <end position="30"/>
    </location>
</feature>
<evidence type="ECO:0000313" key="2">
    <source>
        <dbReference type="EMBL" id="QNO45667.1"/>
    </source>
</evidence>
<evidence type="ECO:0000256" key="1">
    <source>
        <dbReference type="SAM" id="MobiDB-lite"/>
    </source>
</evidence>
<organism evidence="2">
    <name type="scientific">Candidatus Methanogaster sp. ANME-2c ERB4</name>
    <dbReference type="NCBI Taxonomy" id="2759911"/>
    <lineage>
        <taxon>Archaea</taxon>
        <taxon>Methanobacteriati</taxon>
        <taxon>Methanobacteriota</taxon>
        <taxon>Stenosarchaea group</taxon>
        <taxon>Methanomicrobia</taxon>
        <taxon>Methanosarcinales</taxon>
        <taxon>ANME-2 cluster</taxon>
        <taxon>Candidatus Methanogasteraceae</taxon>
        <taxon>Candidatus Methanogaster</taxon>
    </lineage>
</organism>
<evidence type="ECO:0000313" key="3">
    <source>
        <dbReference type="EMBL" id="QNO47872.1"/>
    </source>
</evidence>
<accession>A0A7G9YCD3</accession>
<name>A0A7G9YCD3_9EURY</name>
<dbReference type="AlphaFoldDB" id="A0A7G9YCD3"/>